<gene>
    <name evidence="3" type="ORF">ASPCAL11715</name>
</gene>
<dbReference type="AlphaFoldDB" id="A0A0U5G9S9"/>
<organism evidence="3 4">
    <name type="scientific">Aspergillus calidoustus</name>
    <dbReference type="NCBI Taxonomy" id="454130"/>
    <lineage>
        <taxon>Eukaryota</taxon>
        <taxon>Fungi</taxon>
        <taxon>Dikarya</taxon>
        <taxon>Ascomycota</taxon>
        <taxon>Pezizomycotina</taxon>
        <taxon>Eurotiomycetes</taxon>
        <taxon>Eurotiomycetidae</taxon>
        <taxon>Eurotiales</taxon>
        <taxon>Aspergillaceae</taxon>
        <taxon>Aspergillus</taxon>
        <taxon>Aspergillus subgen. Nidulantes</taxon>
    </lineage>
</organism>
<sequence>MTVSLYKIGDSLASSPSFRPFCNTNQLFLFRTQPSYSLITTAAMSDSEEPRWDEDPLVATAEVQRLYDSDVPFFTKDRSLQENNEPGKKAYTRDLDGKLKWFKIKTGEVFADPEDDSEWIGYPILYYVSIQHLLDQEWGWNSPYSNLRVVHRLECRDKPAEELDQQRKHESLQRAMDTWRDSQSWKQLKSALSGVSIAPIKKLVAFALSSMRAFSDVPHDNRSLFQHALLMTLRDILLENTAQRDDGIKCYAQDPAYSEHDIAVLQSCGVTVVPDPEGFLEVDVETVVISISPNVPVKQVVSEIARPALIIWDSIRGNGLEETPSTDPDSPRLQKWIAEHYETLEFPHEPELFGRIAVRYAWSRNKLPTPLNRRKTDIYLPPQYLAQFLQQLENDDGHNTAAELKDATPNPADSEDTNGLASSLRGEDADVESLGRVVTLPERNLALDRTKSIPITPQKTSDGSTLSAGTPPMTQRTQNWSSLKKSFVMFVLCTYTFTVHSAGPTYSIVGEQIEHYSGVSEVAASLGLGLYILAYGIGDLAFAPLSEIPVIGRNPVYWHRLSSSGSSPLLKS</sequence>
<evidence type="ECO:0000256" key="1">
    <source>
        <dbReference type="SAM" id="MobiDB-lite"/>
    </source>
</evidence>
<proteinExistence type="predicted"/>
<evidence type="ECO:0000313" key="4">
    <source>
        <dbReference type="Proteomes" id="UP000054771"/>
    </source>
</evidence>
<keyword evidence="4" id="KW-1185">Reference proteome</keyword>
<dbReference type="PANTHER" id="PTHR42080">
    <property type="entry name" value="SRR1 DOMAIN-CONTAINING PROTEIN"/>
    <property type="match status" value="1"/>
</dbReference>
<dbReference type="EMBL" id="CDMC01000011">
    <property type="protein sequence ID" value="CEL08566.1"/>
    <property type="molecule type" value="Genomic_DNA"/>
</dbReference>
<dbReference type="SUPFAM" id="SSF103473">
    <property type="entry name" value="MFS general substrate transporter"/>
    <property type="match status" value="1"/>
</dbReference>
<accession>A0A0U5G9S9</accession>
<dbReference type="STRING" id="454130.A0A0U5G9S9"/>
<feature type="region of interest" description="Disordered" evidence="1">
    <location>
        <begin position="400"/>
        <end position="427"/>
    </location>
</feature>
<name>A0A0U5G9S9_ASPCI</name>
<dbReference type="Proteomes" id="UP000054771">
    <property type="component" value="Unassembled WGS sequence"/>
</dbReference>
<feature type="domain" description="SRR1-like" evidence="2">
    <location>
        <begin position="196"/>
        <end position="321"/>
    </location>
</feature>
<protein>
    <recommendedName>
        <fullName evidence="2">SRR1-like domain-containing protein</fullName>
    </recommendedName>
</protein>
<reference evidence="4" key="1">
    <citation type="journal article" date="2016" name="Genome Announc.">
        <title>Draft genome sequences of fungus Aspergillus calidoustus.</title>
        <authorList>
            <person name="Horn F."/>
            <person name="Linde J."/>
            <person name="Mattern D.J."/>
            <person name="Walther G."/>
            <person name="Guthke R."/>
            <person name="Scherlach K."/>
            <person name="Martin K."/>
            <person name="Brakhage A.A."/>
            <person name="Petzke L."/>
            <person name="Valiante V."/>
        </authorList>
    </citation>
    <scope>NUCLEOTIDE SEQUENCE [LARGE SCALE GENOMIC DNA]</scope>
    <source>
        <strain evidence="4">SF006504</strain>
    </source>
</reference>
<feature type="region of interest" description="Disordered" evidence="1">
    <location>
        <begin position="454"/>
        <end position="477"/>
    </location>
</feature>
<dbReference type="InterPro" id="IPR012942">
    <property type="entry name" value="SRR1-like"/>
</dbReference>
<dbReference type="Pfam" id="PF07985">
    <property type="entry name" value="SRR1"/>
    <property type="match status" value="1"/>
</dbReference>
<dbReference type="OrthoDB" id="5230585at2759"/>
<evidence type="ECO:0000313" key="3">
    <source>
        <dbReference type="EMBL" id="CEL08566.1"/>
    </source>
</evidence>
<dbReference type="InterPro" id="IPR036259">
    <property type="entry name" value="MFS_trans_sf"/>
</dbReference>
<dbReference type="PANTHER" id="PTHR42080:SF3">
    <property type="entry name" value="SRR1-LIKE DOMAIN-CONTAINING PROTEIN"/>
    <property type="match status" value="1"/>
</dbReference>
<evidence type="ECO:0000259" key="2">
    <source>
        <dbReference type="Pfam" id="PF07985"/>
    </source>
</evidence>